<organism evidence="2 3">
    <name type="scientific">Psychrilyobacter piezotolerans</name>
    <dbReference type="NCBI Taxonomy" id="2293438"/>
    <lineage>
        <taxon>Bacteria</taxon>
        <taxon>Fusobacteriati</taxon>
        <taxon>Fusobacteriota</taxon>
        <taxon>Fusobacteriia</taxon>
        <taxon>Fusobacteriales</taxon>
        <taxon>Fusobacteriaceae</taxon>
        <taxon>Psychrilyobacter</taxon>
    </lineage>
</organism>
<feature type="transmembrane region" description="Helical" evidence="1">
    <location>
        <begin position="87"/>
        <end position="108"/>
    </location>
</feature>
<keyword evidence="3" id="KW-1185">Reference proteome</keyword>
<evidence type="ECO:0000313" key="2">
    <source>
        <dbReference type="EMBL" id="REI42396.1"/>
    </source>
</evidence>
<evidence type="ECO:0000313" key="3">
    <source>
        <dbReference type="Proteomes" id="UP000263486"/>
    </source>
</evidence>
<evidence type="ECO:0000256" key="1">
    <source>
        <dbReference type="SAM" id="Phobius"/>
    </source>
</evidence>
<gene>
    <name evidence="2" type="ORF">DYH56_03320</name>
</gene>
<comment type="caution">
    <text evidence="2">The sequence shown here is derived from an EMBL/GenBank/DDBJ whole genome shotgun (WGS) entry which is preliminary data.</text>
</comment>
<dbReference type="EMBL" id="QUAJ01000004">
    <property type="protein sequence ID" value="REI42396.1"/>
    <property type="molecule type" value="Genomic_DNA"/>
</dbReference>
<keyword evidence="1" id="KW-1133">Transmembrane helix</keyword>
<sequence length="109" mass="12765">MDYSKIILNDLEKQILKLLSANKVHPNIDHIYGYLKFPNYDELSTALHNLKKINFLHEYTIQTELYCLTKNYEQYAIYQKQLKKKNFIKFILGISSAVIAGLLLKIIAD</sequence>
<protein>
    <recommendedName>
        <fullName evidence="4">DUF2513 domain-containing protein</fullName>
    </recommendedName>
</protein>
<dbReference type="Proteomes" id="UP000263486">
    <property type="component" value="Unassembled WGS sequence"/>
</dbReference>
<proteinExistence type="predicted"/>
<name>A0ABX9KJI7_9FUSO</name>
<keyword evidence="1" id="KW-0472">Membrane</keyword>
<keyword evidence="1" id="KW-0812">Transmembrane</keyword>
<evidence type="ECO:0008006" key="4">
    <source>
        <dbReference type="Google" id="ProtNLM"/>
    </source>
</evidence>
<accession>A0ABX9KJI7</accession>
<reference evidence="2 3" key="1">
    <citation type="submission" date="2018-08" db="EMBL/GenBank/DDBJ databases">
        <title>Draft genome sequence of Psychrilyobacter sp. strain SD5 isolated from Black Sea water.</title>
        <authorList>
            <person name="Yadav S."/>
            <person name="Villanueva L."/>
            <person name="Damste J.S.S."/>
        </authorList>
    </citation>
    <scope>NUCLEOTIDE SEQUENCE [LARGE SCALE GENOMIC DNA]</scope>
    <source>
        <strain evidence="2 3">SD5</strain>
    </source>
</reference>
<dbReference type="RefSeq" id="WP_114641437.1">
    <property type="nucleotide sequence ID" value="NZ_JAACIO010000004.1"/>
</dbReference>